<dbReference type="NCBIfam" id="TIGR00756">
    <property type="entry name" value="PPR"/>
    <property type="match status" value="5"/>
</dbReference>
<feature type="repeat" description="PPR" evidence="2">
    <location>
        <begin position="208"/>
        <end position="238"/>
    </location>
</feature>
<proteinExistence type="predicted"/>
<dbReference type="PANTHER" id="PTHR47926">
    <property type="entry name" value="PENTATRICOPEPTIDE REPEAT-CONTAINING PROTEIN"/>
    <property type="match status" value="1"/>
</dbReference>
<dbReference type="AlphaFoldDB" id="A0A5P1FNI0"/>
<feature type="repeat" description="PPR" evidence="2">
    <location>
        <begin position="5"/>
        <end position="40"/>
    </location>
</feature>
<feature type="repeat" description="PPR" evidence="2">
    <location>
        <begin position="239"/>
        <end position="273"/>
    </location>
</feature>
<dbReference type="FunFam" id="1.25.40.10:FF:000158">
    <property type="entry name" value="pentatricopeptide repeat-containing protein At2g33680"/>
    <property type="match status" value="1"/>
</dbReference>
<dbReference type="InterPro" id="IPR046960">
    <property type="entry name" value="PPR_At4g14850-like_plant"/>
</dbReference>
<dbReference type="Gramene" id="ONK79283">
    <property type="protein sequence ID" value="ONK79283"/>
    <property type="gene ID" value="A4U43_C01F4800"/>
</dbReference>
<reference evidence="4" key="1">
    <citation type="journal article" date="2017" name="Nat. Commun.">
        <title>The asparagus genome sheds light on the origin and evolution of a young Y chromosome.</title>
        <authorList>
            <person name="Harkess A."/>
            <person name="Zhou J."/>
            <person name="Xu C."/>
            <person name="Bowers J.E."/>
            <person name="Van der Hulst R."/>
            <person name="Ayyampalayam S."/>
            <person name="Mercati F."/>
            <person name="Riccardi P."/>
            <person name="McKain M.R."/>
            <person name="Kakrana A."/>
            <person name="Tang H."/>
            <person name="Ray J."/>
            <person name="Groenendijk J."/>
            <person name="Arikit S."/>
            <person name="Mathioni S.M."/>
            <person name="Nakano M."/>
            <person name="Shan H."/>
            <person name="Telgmann-Rauber A."/>
            <person name="Kanno A."/>
            <person name="Yue Z."/>
            <person name="Chen H."/>
            <person name="Li W."/>
            <person name="Chen Y."/>
            <person name="Xu X."/>
            <person name="Zhang Y."/>
            <person name="Luo S."/>
            <person name="Chen H."/>
            <person name="Gao J."/>
            <person name="Mao Z."/>
            <person name="Pires J.C."/>
            <person name="Luo M."/>
            <person name="Kudrna D."/>
            <person name="Wing R.A."/>
            <person name="Meyers B.C."/>
            <person name="Yi K."/>
            <person name="Kong H."/>
            <person name="Lavrijsen P."/>
            <person name="Sunseri F."/>
            <person name="Falavigna A."/>
            <person name="Ye Y."/>
            <person name="Leebens-Mack J.H."/>
            <person name="Chen G."/>
        </authorList>
    </citation>
    <scope>NUCLEOTIDE SEQUENCE [LARGE SCALE GENOMIC DNA]</scope>
    <source>
        <strain evidence="4">cv. DH0086</strain>
    </source>
</reference>
<feature type="repeat" description="PPR" evidence="2">
    <location>
        <begin position="107"/>
        <end position="141"/>
    </location>
</feature>
<dbReference type="InterPro" id="IPR011990">
    <property type="entry name" value="TPR-like_helical_dom_sf"/>
</dbReference>
<dbReference type="EMBL" id="CM007381">
    <property type="protein sequence ID" value="ONK79283.1"/>
    <property type="molecule type" value="Genomic_DNA"/>
</dbReference>
<dbReference type="FunFam" id="1.25.40.10:FF:000381">
    <property type="entry name" value="Pentatricopeptide repeat-containing protein"/>
    <property type="match status" value="1"/>
</dbReference>
<organism evidence="3 4">
    <name type="scientific">Asparagus officinalis</name>
    <name type="common">Garden asparagus</name>
    <dbReference type="NCBI Taxonomy" id="4686"/>
    <lineage>
        <taxon>Eukaryota</taxon>
        <taxon>Viridiplantae</taxon>
        <taxon>Streptophyta</taxon>
        <taxon>Embryophyta</taxon>
        <taxon>Tracheophyta</taxon>
        <taxon>Spermatophyta</taxon>
        <taxon>Magnoliopsida</taxon>
        <taxon>Liliopsida</taxon>
        <taxon>Asparagales</taxon>
        <taxon>Asparagaceae</taxon>
        <taxon>Asparagoideae</taxon>
        <taxon>Asparagus</taxon>
    </lineage>
</organism>
<dbReference type="Pfam" id="PF01535">
    <property type="entry name" value="PPR"/>
    <property type="match status" value="6"/>
</dbReference>
<dbReference type="OMA" id="CIIPRLE"/>
<dbReference type="FunFam" id="1.25.40.10:FF:000425">
    <property type="entry name" value="Pentatricopeptide repeat-containing protein At3g26540"/>
    <property type="match status" value="1"/>
</dbReference>
<evidence type="ECO:0000313" key="4">
    <source>
        <dbReference type="Proteomes" id="UP000243459"/>
    </source>
</evidence>
<accession>A0A5P1FNI0</accession>
<dbReference type="Proteomes" id="UP000243459">
    <property type="component" value="Chromosome 1"/>
</dbReference>
<dbReference type="PROSITE" id="PS51375">
    <property type="entry name" value="PPR"/>
    <property type="match status" value="6"/>
</dbReference>
<dbReference type="GO" id="GO:0009451">
    <property type="term" value="P:RNA modification"/>
    <property type="evidence" value="ECO:0007669"/>
    <property type="project" value="InterPro"/>
</dbReference>
<dbReference type="GO" id="GO:0003723">
    <property type="term" value="F:RNA binding"/>
    <property type="evidence" value="ECO:0007669"/>
    <property type="project" value="InterPro"/>
</dbReference>
<evidence type="ECO:0000256" key="2">
    <source>
        <dbReference type="PROSITE-ProRule" id="PRU00708"/>
    </source>
</evidence>
<feature type="repeat" description="PPR" evidence="2">
    <location>
        <begin position="440"/>
        <end position="474"/>
    </location>
</feature>
<dbReference type="PANTHER" id="PTHR47926:SF476">
    <property type="entry name" value="PENTATRICOPEPTIDE REPEAT-CONTAINING PROTEIN"/>
    <property type="match status" value="1"/>
</dbReference>
<dbReference type="Gene3D" id="1.25.40.10">
    <property type="entry name" value="Tetratricopeptide repeat domain"/>
    <property type="match status" value="5"/>
</dbReference>
<dbReference type="Pfam" id="PF13041">
    <property type="entry name" value="PPR_2"/>
    <property type="match status" value="2"/>
</dbReference>
<gene>
    <name evidence="3" type="ORF">A4U43_C01F4800</name>
</gene>
<feature type="repeat" description="PPR" evidence="2">
    <location>
        <begin position="341"/>
        <end position="371"/>
    </location>
</feature>
<sequence>MPDRNTGSYNAIITGYAREGKNPERALYFFSRMNSLGFGYTGVTFASVLRACSDVLDLGLARQVHGMIEKLGFCGNFILETALVDVYGKCAVIGDARRMFDLISEPNEVTWNVIVRRYLEMEKMEEAICMFFRMVSEGFTPINHTVMSALKACSSVIALDEGRRVHGVVVKIGYKEDNIVENCLMEMYLKCGVVEDAFKVFEDCGSKCIFSWTMMINGHASCGDMDMASMLFNEMPEKNVVSWNTMLTGFVKLSRWEKGLDFFYRMRRETKEMDEITLGLVLTISSGLLDLGLGKQVHGFAYRHSLISNMFFCNSLLDMYTKCGNLRSSELWFVQMDNLRDRVSWNSLLSGYARNGRSEEALNTFRLMLWETNPNEKTLSAVLVACANVFALEFGKQIHAYMFRNGFEDVVTRGVLVDMYSKCNLIDYAIKVFDCDSSRDTVLWNSMILGCAYNGRGEHGLKLFETMKEDGIKPDNITFTGVLLSCISEGYVNLGQSYFASMVSEFGIIPRIEHYACMIELLGKHGFMVDLEDFVDKMPFEPTLQMWVRIFDCCREFGNDRLGERAARCINESNPTVPVRFELLSGTGNE</sequence>
<evidence type="ECO:0000313" key="3">
    <source>
        <dbReference type="EMBL" id="ONK79283.1"/>
    </source>
</evidence>
<evidence type="ECO:0008006" key="5">
    <source>
        <dbReference type="Google" id="ProtNLM"/>
    </source>
</evidence>
<protein>
    <recommendedName>
        <fullName evidence="5">Pentacotripeptide-repeat region of PRORP domain-containing protein</fullName>
    </recommendedName>
</protein>
<name>A0A5P1FNI0_ASPOF</name>
<dbReference type="GO" id="GO:0099402">
    <property type="term" value="P:plant organ development"/>
    <property type="evidence" value="ECO:0007669"/>
    <property type="project" value="UniProtKB-ARBA"/>
</dbReference>
<evidence type="ECO:0000256" key="1">
    <source>
        <dbReference type="ARBA" id="ARBA00022737"/>
    </source>
</evidence>
<keyword evidence="4" id="KW-1185">Reference proteome</keyword>
<keyword evidence="1" id="KW-0677">Repeat</keyword>
<dbReference type="InterPro" id="IPR002885">
    <property type="entry name" value="PPR_rpt"/>
</dbReference>